<sequence length="126" mass="12833">MSYDVDVSQCNVGSNNVATDMKDYDAANKAMGKATQAAATDSKSTLVATAINGYVAHAYNTDVQSISTLTNNARSGLAEALRYIASGDDEMAHSSIVSLDKTDGAGDNVPKGTPAQAPAAKGNGSD</sequence>
<evidence type="ECO:0008006" key="4">
    <source>
        <dbReference type="Google" id="ProtNLM"/>
    </source>
</evidence>
<evidence type="ECO:0000313" key="2">
    <source>
        <dbReference type="EMBL" id="GAA1553412.1"/>
    </source>
</evidence>
<reference evidence="2 3" key="1">
    <citation type="journal article" date="2019" name="Int. J. Syst. Evol. Microbiol.">
        <title>The Global Catalogue of Microorganisms (GCM) 10K type strain sequencing project: providing services to taxonomists for standard genome sequencing and annotation.</title>
        <authorList>
            <consortium name="The Broad Institute Genomics Platform"/>
            <consortium name="The Broad Institute Genome Sequencing Center for Infectious Disease"/>
            <person name="Wu L."/>
            <person name="Ma J."/>
        </authorList>
    </citation>
    <scope>NUCLEOTIDE SEQUENCE [LARGE SCALE GENOMIC DNA]</scope>
    <source>
        <strain evidence="2 3">JCM 14588</strain>
    </source>
</reference>
<comment type="caution">
    <text evidence="2">The sequence shown here is derived from an EMBL/GenBank/DDBJ whole genome shotgun (WGS) entry which is preliminary data.</text>
</comment>
<evidence type="ECO:0000313" key="3">
    <source>
        <dbReference type="Proteomes" id="UP001501288"/>
    </source>
</evidence>
<dbReference type="EMBL" id="BAAANV010000066">
    <property type="protein sequence ID" value="GAA1553412.1"/>
    <property type="molecule type" value="Genomic_DNA"/>
</dbReference>
<gene>
    <name evidence="2" type="ORF">GCM10009762_27670</name>
</gene>
<dbReference type="Proteomes" id="UP001501288">
    <property type="component" value="Unassembled WGS sequence"/>
</dbReference>
<protein>
    <recommendedName>
        <fullName evidence="4">ESX-1 secretion-associated protein</fullName>
    </recommendedName>
</protein>
<dbReference type="Pfam" id="PF20117">
    <property type="entry name" value="DUF6507"/>
    <property type="match status" value="1"/>
</dbReference>
<accession>A0ABN2C612</accession>
<dbReference type="InterPro" id="IPR045436">
    <property type="entry name" value="DUF6507"/>
</dbReference>
<organism evidence="2 3">
    <name type="scientific">Dermacoccus barathri</name>
    <dbReference type="NCBI Taxonomy" id="322601"/>
    <lineage>
        <taxon>Bacteria</taxon>
        <taxon>Bacillati</taxon>
        <taxon>Actinomycetota</taxon>
        <taxon>Actinomycetes</taxon>
        <taxon>Micrococcales</taxon>
        <taxon>Dermacoccaceae</taxon>
        <taxon>Dermacoccus</taxon>
    </lineage>
</organism>
<name>A0ABN2C612_9MICO</name>
<keyword evidence="3" id="KW-1185">Reference proteome</keyword>
<proteinExistence type="predicted"/>
<evidence type="ECO:0000256" key="1">
    <source>
        <dbReference type="SAM" id="MobiDB-lite"/>
    </source>
</evidence>
<feature type="region of interest" description="Disordered" evidence="1">
    <location>
        <begin position="95"/>
        <end position="126"/>
    </location>
</feature>